<evidence type="ECO:0000313" key="2">
    <source>
        <dbReference type="Proteomes" id="UP000199274"/>
    </source>
</evidence>
<reference evidence="2" key="1">
    <citation type="submission" date="2016-10" db="EMBL/GenBank/DDBJ databases">
        <authorList>
            <person name="Varghese N."/>
            <person name="Submissions S."/>
        </authorList>
    </citation>
    <scope>NUCLEOTIDE SEQUENCE [LARGE SCALE GENOMIC DNA]</scope>
    <source>
        <strain evidence="2">CGMCC 1.2747</strain>
    </source>
</reference>
<dbReference type="EMBL" id="FNDB01000002">
    <property type="protein sequence ID" value="SDG82436.1"/>
    <property type="molecule type" value="Genomic_DNA"/>
</dbReference>
<name>A0A1G7XE58_9FLAO</name>
<proteinExistence type="predicted"/>
<dbReference type="OrthoDB" id="1376686at2"/>
<dbReference type="RefSeq" id="WP_091255234.1">
    <property type="nucleotide sequence ID" value="NZ_FNDB01000002.1"/>
</dbReference>
<protein>
    <submittedName>
        <fullName evidence="1">Uncharacterized protein</fullName>
    </submittedName>
</protein>
<evidence type="ECO:0000313" key="1">
    <source>
        <dbReference type="EMBL" id="SDG82436.1"/>
    </source>
</evidence>
<sequence>MKKSYESGKILGAAEGKSDGYFGTGLNNKIYISFDDIYNEKYYSDSDHGDWYDETIEINEDFKKEFINGYKDGYKEAYEKGHIEWTNEGYDIGYGEGLIDFEIGKKSRINELISDERGERIEYNEGYEEGYEDGFNGLYDSDSSETVIKKKIKKMKTKIIKHDPIIWVKEKTQLKEFFIIAKDLKLNYIIYLRKYEGNYLSVWATSKQDLIRCFTFFSKNNYFGRIEILEAAIQSGFAETVDNNFK</sequence>
<keyword evidence="2" id="KW-1185">Reference proteome</keyword>
<dbReference type="Proteomes" id="UP000199274">
    <property type="component" value="Unassembled WGS sequence"/>
</dbReference>
<gene>
    <name evidence="1" type="ORF">SAMN04488062_102274</name>
</gene>
<accession>A0A1G7XE58</accession>
<organism evidence="1 2">
    <name type="scientific">Flavobacterium omnivorum</name>
    <dbReference type="NCBI Taxonomy" id="178355"/>
    <lineage>
        <taxon>Bacteria</taxon>
        <taxon>Pseudomonadati</taxon>
        <taxon>Bacteroidota</taxon>
        <taxon>Flavobacteriia</taxon>
        <taxon>Flavobacteriales</taxon>
        <taxon>Flavobacteriaceae</taxon>
        <taxon>Flavobacterium</taxon>
    </lineage>
</organism>
<dbReference type="AlphaFoldDB" id="A0A1G7XE58"/>